<gene>
    <name evidence="4" type="ORF">B0T16DRAFT_420996</name>
</gene>
<keyword evidence="2" id="KW-0012">Acyltransferase</keyword>
<dbReference type="Pfam" id="PF00583">
    <property type="entry name" value="Acetyltransf_1"/>
    <property type="match status" value="1"/>
</dbReference>
<dbReference type="EMBL" id="JAULSV010000006">
    <property type="protein sequence ID" value="KAK0642080.1"/>
    <property type="molecule type" value="Genomic_DNA"/>
</dbReference>
<dbReference type="PANTHER" id="PTHR43877">
    <property type="entry name" value="AMINOALKYLPHOSPHONATE N-ACETYLTRANSFERASE-RELATED-RELATED"/>
    <property type="match status" value="1"/>
</dbReference>
<dbReference type="CDD" id="cd04301">
    <property type="entry name" value="NAT_SF"/>
    <property type="match status" value="1"/>
</dbReference>
<dbReference type="InterPro" id="IPR000182">
    <property type="entry name" value="GNAT_dom"/>
</dbReference>
<dbReference type="Gene3D" id="3.40.630.30">
    <property type="match status" value="1"/>
</dbReference>
<dbReference type="Proteomes" id="UP001174936">
    <property type="component" value="Unassembled WGS sequence"/>
</dbReference>
<dbReference type="InterPro" id="IPR016181">
    <property type="entry name" value="Acyl_CoA_acyltransferase"/>
</dbReference>
<keyword evidence="5" id="KW-1185">Reference proteome</keyword>
<dbReference type="GO" id="GO:0016747">
    <property type="term" value="F:acyltransferase activity, transferring groups other than amino-acyl groups"/>
    <property type="evidence" value="ECO:0007669"/>
    <property type="project" value="InterPro"/>
</dbReference>
<organism evidence="4 5">
    <name type="scientific">Cercophora newfieldiana</name>
    <dbReference type="NCBI Taxonomy" id="92897"/>
    <lineage>
        <taxon>Eukaryota</taxon>
        <taxon>Fungi</taxon>
        <taxon>Dikarya</taxon>
        <taxon>Ascomycota</taxon>
        <taxon>Pezizomycotina</taxon>
        <taxon>Sordariomycetes</taxon>
        <taxon>Sordariomycetidae</taxon>
        <taxon>Sordariales</taxon>
        <taxon>Lasiosphaeriaceae</taxon>
        <taxon>Cercophora</taxon>
    </lineage>
</organism>
<dbReference type="AlphaFoldDB" id="A0AA40CKR2"/>
<keyword evidence="1" id="KW-0808">Transferase</keyword>
<dbReference type="InterPro" id="IPR050832">
    <property type="entry name" value="Bact_Acetyltransf"/>
</dbReference>
<dbReference type="PANTHER" id="PTHR43877:SF2">
    <property type="entry name" value="AMINOALKYLPHOSPHONATE N-ACETYLTRANSFERASE-RELATED"/>
    <property type="match status" value="1"/>
</dbReference>
<name>A0AA40CKR2_9PEZI</name>
<dbReference type="SUPFAM" id="SSF55729">
    <property type="entry name" value="Acyl-CoA N-acyltransferases (Nat)"/>
    <property type="match status" value="1"/>
</dbReference>
<evidence type="ECO:0000256" key="2">
    <source>
        <dbReference type="ARBA" id="ARBA00023315"/>
    </source>
</evidence>
<evidence type="ECO:0000256" key="1">
    <source>
        <dbReference type="ARBA" id="ARBA00022679"/>
    </source>
</evidence>
<reference evidence="4" key="1">
    <citation type="submission" date="2023-06" db="EMBL/GenBank/DDBJ databases">
        <title>Genome-scale phylogeny and comparative genomics of the fungal order Sordariales.</title>
        <authorList>
            <consortium name="Lawrence Berkeley National Laboratory"/>
            <person name="Hensen N."/>
            <person name="Bonometti L."/>
            <person name="Westerberg I."/>
            <person name="Brannstrom I.O."/>
            <person name="Guillou S."/>
            <person name="Cros-Aarteil S."/>
            <person name="Calhoun S."/>
            <person name="Haridas S."/>
            <person name="Kuo A."/>
            <person name="Mondo S."/>
            <person name="Pangilinan J."/>
            <person name="Riley R."/>
            <person name="Labutti K."/>
            <person name="Andreopoulos B."/>
            <person name="Lipzen A."/>
            <person name="Chen C."/>
            <person name="Yanf M."/>
            <person name="Daum C."/>
            <person name="Ng V."/>
            <person name="Clum A."/>
            <person name="Steindorff A."/>
            <person name="Ohm R."/>
            <person name="Martin F."/>
            <person name="Silar P."/>
            <person name="Natvig D."/>
            <person name="Lalanne C."/>
            <person name="Gautier V."/>
            <person name="Ament-Velasquez S.L."/>
            <person name="Kruys A."/>
            <person name="Hutchinson M.I."/>
            <person name="Powell A.J."/>
            <person name="Barry K."/>
            <person name="Miller A.N."/>
            <person name="Grigoriev I.V."/>
            <person name="Debuchy R."/>
            <person name="Gladieux P."/>
            <person name="Thoren M.H."/>
            <person name="Johannesson H."/>
        </authorList>
    </citation>
    <scope>NUCLEOTIDE SEQUENCE</scope>
    <source>
        <strain evidence="4">SMH2532-1</strain>
    </source>
</reference>
<evidence type="ECO:0000313" key="5">
    <source>
        <dbReference type="Proteomes" id="UP001174936"/>
    </source>
</evidence>
<accession>A0AA40CKR2</accession>
<evidence type="ECO:0000313" key="4">
    <source>
        <dbReference type="EMBL" id="KAK0642080.1"/>
    </source>
</evidence>
<evidence type="ECO:0000259" key="3">
    <source>
        <dbReference type="PROSITE" id="PS51186"/>
    </source>
</evidence>
<proteinExistence type="predicted"/>
<dbReference type="PROSITE" id="PS51186">
    <property type="entry name" value="GNAT"/>
    <property type="match status" value="1"/>
</dbReference>
<sequence>MSPTETTPSQKIPLTFRVATPADAPLLQPLVQSAYRGDTSRLGWTTEADLLAGERIDIPGVLSKITLPNSAVLIGTDPAGALTACCEIVKKNPDVAYFGMFAVDPRRQAGGFGRQVLGFAEEWVRSEWGVKKMEMSVIWTRQELIAWYKRRGYQVTGERREFPYHELADGGKALREDLHFEVLEKELMEVVGRAA</sequence>
<protein>
    <submittedName>
        <fullName evidence="4">Acetyltransferase</fullName>
    </submittedName>
</protein>
<feature type="domain" description="N-acetyltransferase" evidence="3">
    <location>
        <begin position="14"/>
        <end position="181"/>
    </location>
</feature>
<comment type="caution">
    <text evidence="4">The sequence shown here is derived from an EMBL/GenBank/DDBJ whole genome shotgun (WGS) entry which is preliminary data.</text>
</comment>